<protein>
    <submittedName>
        <fullName evidence="1">Uncharacterized protein</fullName>
    </submittedName>
</protein>
<proteinExistence type="predicted"/>
<name>A0AA38WV38_9ASTR</name>
<sequence>MHIITNSSLLYLTASRPNIVFFTGVCARFQCDPRESHLSAVKRILRYLKGTPDFRLWYPKDSGFELIAYTDSDHAGFLWMKTQMANFGYNMKRIPIYCESKSAIQITENPVQHSRTKHIDIRYHFIKDHIEKGSIELYFVESDFQLADLFSKPFDEKRHLFLLNKLGILDLPPEV</sequence>
<evidence type="ECO:0000313" key="2">
    <source>
        <dbReference type="Proteomes" id="UP001172457"/>
    </source>
</evidence>
<comment type="caution">
    <text evidence="1">The sequence shown here is derived from an EMBL/GenBank/DDBJ whole genome shotgun (WGS) entry which is preliminary data.</text>
</comment>
<dbReference type="PANTHER" id="PTHR11439">
    <property type="entry name" value="GAG-POL-RELATED RETROTRANSPOSON"/>
    <property type="match status" value="1"/>
</dbReference>
<dbReference type="EMBL" id="JARYMX010000001">
    <property type="protein sequence ID" value="KAJ9565896.1"/>
    <property type="molecule type" value="Genomic_DNA"/>
</dbReference>
<organism evidence="1 2">
    <name type="scientific">Centaurea solstitialis</name>
    <name type="common">yellow star-thistle</name>
    <dbReference type="NCBI Taxonomy" id="347529"/>
    <lineage>
        <taxon>Eukaryota</taxon>
        <taxon>Viridiplantae</taxon>
        <taxon>Streptophyta</taxon>
        <taxon>Embryophyta</taxon>
        <taxon>Tracheophyta</taxon>
        <taxon>Spermatophyta</taxon>
        <taxon>Magnoliopsida</taxon>
        <taxon>eudicotyledons</taxon>
        <taxon>Gunneridae</taxon>
        <taxon>Pentapetalae</taxon>
        <taxon>asterids</taxon>
        <taxon>campanulids</taxon>
        <taxon>Asterales</taxon>
        <taxon>Asteraceae</taxon>
        <taxon>Carduoideae</taxon>
        <taxon>Cardueae</taxon>
        <taxon>Centaureinae</taxon>
        <taxon>Centaurea</taxon>
    </lineage>
</organism>
<dbReference type="Proteomes" id="UP001172457">
    <property type="component" value="Chromosome 1"/>
</dbReference>
<reference evidence="1" key="1">
    <citation type="submission" date="2023-03" db="EMBL/GenBank/DDBJ databases">
        <title>Chromosome-scale reference genome and RAD-based genetic map of yellow starthistle (Centaurea solstitialis) reveal putative structural variation and QTLs associated with invader traits.</title>
        <authorList>
            <person name="Reatini B."/>
            <person name="Cang F.A."/>
            <person name="Jiang Q."/>
            <person name="Mckibben M.T.W."/>
            <person name="Barker M.S."/>
            <person name="Rieseberg L.H."/>
            <person name="Dlugosch K.M."/>
        </authorList>
    </citation>
    <scope>NUCLEOTIDE SEQUENCE</scope>
    <source>
        <strain evidence="1">CAN-66</strain>
        <tissue evidence="1">Leaf</tissue>
    </source>
</reference>
<evidence type="ECO:0000313" key="1">
    <source>
        <dbReference type="EMBL" id="KAJ9565896.1"/>
    </source>
</evidence>
<gene>
    <name evidence="1" type="ORF">OSB04_001862</name>
</gene>
<accession>A0AA38WV38</accession>
<dbReference type="PANTHER" id="PTHR11439:SF463">
    <property type="entry name" value="REVERSE TRANSCRIPTASE TY1_COPIA-TYPE DOMAIN-CONTAINING PROTEIN"/>
    <property type="match status" value="1"/>
</dbReference>
<dbReference type="CDD" id="cd09272">
    <property type="entry name" value="RNase_HI_RT_Ty1"/>
    <property type="match status" value="1"/>
</dbReference>
<dbReference type="AlphaFoldDB" id="A0AA38WV38"/>
<keyword evidence="2" id="KW-1185">Reference proteome</keyword>